<dbReference type="InterPro" id="IPR000073">
    <property type="entry name" value="AB_hydrolase_1"/>
</dbReference>
<organism evidence="2 3">
    <name type="scientific">Rhodococcoides kroppenstedtii</name>
    <dbReference type="NCBI Taxonomy" id="293050"/>
    <lineage>
        <taxon>Bacteria</taxon>
        <taxon>Bacillati</taxon>
        <taxon>Actinomycetota</taxon>
        <taxon>Actinomycetes</taxon>
        <taxon>Mycobacteriales</taxon>
        <taxon>Nocardiaceae</taxon>
        <taxon>Rhodococcoides</taxon>
    </lineage>
</organism>
<dbReference type="GO" id="GO:0046464">
    <property type="term" value="P:acylglycerol catabolic process"/>
    <property type="evidence" value="ECO:0007669"/>
    <property type="project" value="TreeGrafter"/>
</dbReference>
<dbReference type="Pfam" id="PF00561">
    <property type="entry name" value="Abhydrolase_1"/>
    <property type="match status" value="1"/>
</dbReference>
<reference evidence="2 3" key="1">
    <citation type="submission" date="2016-10" db="EMBL/GenBank/DDBJ databases">
        <authorList>
            <person name="de Groot N.N."/>
        </authorList>
    </citation>
    <scope>NUCLEOTIDE SEQUENCE [LARGE SCALE GENOMIC DNA]</scope>
    <source>
        <strain evidence="2 3">DSM 44908</strain>
    </source>
</reference>
<protein>
    <submittedName>
        <fullName evidence="2">3-oxoadipate enol-lactonase / 4-carboxymuconolactone decarboxylase</fullName>
    </submittedName>
</protein>
<evidence type="ECO:0000313" key="2">
    <source>
        <dbReference type="EMBL" id="SFA39629.1"/>
    </source>
</evidence>
<dbReference type="SUPFAM" id="SSF53474">
    <property type="entry name" value="alpha/beta-Hydrolases"/>
    <property type="match status" value="1"/>
</dbReference>
<dbReference type="InterPro" id="IPR026968">
    <property type="entry name" value="PcaD/CatD"/>
</dbReference>
<dbReference type="OrthoDB" id="9802489at2"/>
<dbReference type="GO" id="GO:0042952">
    <property type="term" value="P:beta-ketoadipate pathway"/>
    <property type="evidence" value="ECO:0007669"/>
    <property type="project" value="InterPro"/>
</dbReference>
<sequence>MTVPLAHDLSPAPRPDAPTVVFLGSLGSDRSMWNAQVAALADVASVLTVDVRGHGGSPITDTVTDTRGSGDVTVDDLAADVTALLDGLGLGRVHVVGLSLGGAVAQTLAAQHPERIASLAVICSAARFGEPDAWTTRADTVRRDGVASIADSIVERWFTAEFAAAHPDVVDRSVAMVSAVPDEGYAVCCEALSRFDSRTLLGSISAPTVAIAGDRDPATPPSSLSVIADGVPGARLEVLSPAAHLAAVERAPEVSALVRDHVLAHS</sequence>
<accession>A0A1I0SJE3</accession>
<gene>
    <name evidence="2" type="ORF">SAMN05444374_101334</name>
</gene>
<feature type="domain" description="AB hydrolase-1" evidence="1">
    <location>
        <begin position="18"/>
        <end position="250"/>
    </location>
</feature>
<name>A0A1I0SJE3_9NOCA</name>
<dbReference type="PRINTS" id="PR00111">
    <property type="entry name" value="ABHYDROLASE"/>
</dbReference>
<dbReference type="GO" id="GO:0016020">
    <property type="term" value="C:membrane"/>
    <property type="evidence" value="ECO:0007669"/>
    <property type="project" value="TreeGrafter"/>
</dbReference>
<dbReference type="PANTHER" id="PTHR43798:SF5">
    <property type="entry name" value="MONOACYLGLYCEROL LIPASE ABHD6"/>
    <property type="match status" value="1"/>
</dbReference>
<dbReference type="GO" id="GO:0047372">
    <property type="term" value="F:monoacylglycerol lipase activity"/>
    <property type="evidence" value="ECO:0007669"/>
    <property type="project" value="TreeGrafter"/>
</dbReference>
<dbReference type="Gene3D" id="3.40.50.1820">
    <property type="entry name" value="alpha/beta hydrolase"/>
    <property type="match status" value="1"/>
</dbReference>
<evidence type="ECO:0000259" key="1">
    <source>
        <dbReference type="Pfam" id="PF00561"/>
    </source>
</evidence>
<dbReference type="PANTHER" id="PTHR43798">
    <property type="entry name" value="MONOACYLGLYCEROL LIPASE"/>
    <property type="match status" value="1"/>
</dbReference>
<dbReference type="GeneID" id="85484392"/>
<dbReference type="InterPro" id="IPR050266">
    <property type="entry name" value="AB_hydrolase_sf"/>
</dbReference>
<dbReference type="Proteomes" id="UP000182054">
    <property type="component" value="Unassembled WGS sequence"/>
</dbReference>
<dbReference type="EMBL" id="FOJN01000001">
    <property type="protein sequence ID" value="SFA39629.1"/>
    <property type="molecule type" value="Genomic_DNA"/>
</dbReference>
<dbReference type="NCBIfam" id="TIGR02427">
    <property type="entry name" value="protocat_pcaD"/>
    <property type="match status" value="1"/>
</dbReference>
<dbReference type="GO" id="GO:0047570">
    <property type="term" value="F:3-oxoadipate enol-lactonase activity"/>
    <property type="evidence" value="ECO:0007669"/>
    <property type="project" value="InterPro"/>
</dbReference>
<dbReference type="RefSeq" id="WP_068362326.1">
    <property type="nucleotide sequence ID" value="NZ_FOJN01000001.1"/>
</dbReference>
<dbReference type="InterPro" id="IPR029058">
    <property type="entry name" value="AB_hydrolase_fold"/>
</dbReference>
<proteinExistence type="predicted"/>
<dbReference type="AlphaFoldDB" id="A0A1I0SJE3"/>
<evidence type="ECO:0000313" key="3">
    <source>
        <dbReference type="Proteomes" id="UP000182054"/>
    </source>
</evidence>